<comment type="subcellular location">
    <subcellularLocation>
        <location evidence="1">Golgi apparatus membrane</location>
        <topology evidence="1">Peripheral membrane protein</topology>
    </subcellularLocation>
</comment>
<dbReference type="Proteomes" id="UP001061958">
    <property type="component" value="Unassembled WGS sequence"/>
</dbReference>
<feature type="coiled-coil region" evidence="9">
    <location>
        <begin position="75"/>
        <end position="102"/>
    </location>
</feature>
<dbReference type="OrthoDB" id="3606at2759"/>
<sequence length="853" mass="98152">MNSTELEQLLGENYEPVSFINHAIKSCSSSLPEDLQSYCSDLYSKLQSIARQETERVNLEVETLEQNVGSFIQSSEQVQGLLSTLQKELKRLQEQISCSSEEEKFHSLQKLIQLDRILSRLEETLSLLRHAKEVQDISDRLDSWRKTVDWEALGSAIRLLRSSLGHLKDVPQYNEFKDHLQVMTNRFQELIRPQLYEYLLNKDSISLRNIWECCEETDQKDIFIDVWVSERSAFVQKLWYNCWKNTLPVFTTQSEENLSGHPQICLDAHVPESLDILKSFYEQVISDISQQISIISPLISQPVGNLIAASITMAFSSLNPPLADSYRVKQDWEMNWLENWSFVLEFYHNIMKECLFFTQKIISLAYFHHGTSFDIQVAISVVMDPAIKYVREFRSLMDSVWSAWCRAFLQKQDVDDLNQVDARQDACSRISSLSRLVDRLSDFAVMNSFIDVCRQSVLGSQLSSLSILYLRFGRIVGDYILEKLSMQKSACVDSTVNIEHNWIPIRHIFRLTVSVSRLQSNCWRHSSEGLISCLDIVQPILDRYGSLSDSSNEQRLLDTLVHDFVETKSIDLHEFVTIWLTITDKQSLDCIEFDSVKGPLGSHIDGFANDPFEDTILSLRQTLLELIFYRIESNLNKLSDGVIGSEERRISQDEMDIVSSSGSFSWSPQTCIIQAGEYLLTIPQMLETLAPEETLELALCLPRSFEKNEVICIMNNGPECQGLDRSEFVRQWIFVIGYWTMSLLVERIITDTKSNLTEYECKQLSIDVEYLTNIISALGIPVIKQLHIIYELLSSESQHSYLEVDNRHETDSAFSIQDEFRLGRPLLRKLSSIDEIRQALTSKKSSHHVISPS</sequence>
<reference evidence="10" key="1">
    <citation type="journal article" date="2022" name="Proc. Natl. Acad. Sci. U.S.A.">
        <title>Life cycle and functional genomics of the unicellular red alga Galdieria for elucidating algal and plant evolution and industrial use.</title>
        <authorList>
            <person name="Hirooka S."/>
            <person name="Itabashi T."/>
            <person name="Ichinose T.M."/>
            <person name="Onuma R."/>
            <person name="Fujiwara T."/>
            <person name="Yamashita S."/>
            <person name="Jong L.W."/>
            <person name="Tomita R."/>
            <person name="Iwane A.H."/>
            <person name="Miyagishima S.Y."/>
        </authorList>
    </citation>
    <scope>NUCLEOTIDE SEQUENCE</scope>
    <source>
        <strain evidence="10">NBRC 102759</strain>
    </source>
</reference>
<proteinExistence type="inferred from homology"/>
<keyword evidence="5" id="KW-0653">Protein transport</keyword>
<evidence type="ECO:0000256" key="8">
    <source>
        <dbReference type="ARBA" id="ARBA00031345"/>
    </source>
</evidence>
<dbReference type="PANTHER" id="PTHR21443">
    <property type="entry name" value="CONSERVED OLIGOMERIC GOLGI COMPLEX COMPONENT 7"/>
    <property type="match status" value="1"/>
</dbReference>
<dbReference type="Pfam" id="PF10191">
    <property type="entry name" value="COG7"/>
    <property type="match status" value="1"/>
</dbReference>
<dbReference type="InterPro" id="IPR019335">
    <property type="entry name" value="COG7"/>
</dbReference>
<evidence type="ECO:0000256" key="4">
    <source>
        <dbReference type="ARBA" id="ARBA00022448"/>
    </source>
</evidence>
<keyword evidence="9" id="KW-0175">Coiled coil</keyword>
<dbReference type="GO" id="GO:0006890">
    <property type="term" value="P:retrograde vesicle-mediated transport, Golgi to endoplasmic reticulum"/>
    <property type="evidence" value="ECO:0007669"/>
    <property type="project" value="TreeGrafter"/>
</dbReference>
<keyword evidence="6" id="KW-0333">Golgi apparatus</keyword>
<evidence type="ECO:0000256" key="9">
    <source>
        <dbReference type="SAM" id="Coils"/>
    </source>
</evidence>
<dbReference type="GO" id="GO:0000139">
    <property type="term" value="C:Golgi membrane"/>
    <property type="evidence" value="ECO:0007669"/>
    <property type="project" value="UniProtKB-SubCell"/>
</dbReference>
<dbReference type="GO" id="GO:0017119">
    <property type="term" value="C:Golgi transport complex"/>
    <property type="evidence" value="ECO:0007669"/>
    <property type="project" value="InterPro"/>
</dbReference>
<reference evidence="10" key="2">
    <citation type="submission" date="2022-01" db="EMBL/GenBank/DDBJ databases">
        <authorList>
            <person name="Hirooka S."/>
            <person name="Miyagishima S.Y."/>
        </authorList>
    </citation>
    <scope>NUCLEOTIDE SEQUENCE</scope>
    <source>
        <strain evidence="10">NBRC 102759</strain>
    </source>
</reference>
<gene>
    <name evidence="10" type="ORF">GpartN1_g3330.t1</name>
</gene>
<accession>A0A9C7PWI8</accession>
<evidence type="ECO:0000313" key="11">
    <source>
        <dbReference type="Proteomes" id="UP001061958"/>
    </source>
</evidence>
<evidence type="ECO:0000256" key="5">
    <source>
        <dbReference type="ARBA" id="ARBA00022927"/>
    </source>
</evidence>
<dbReference type="GO" id="GO:0007030">
    <property type="term" value="P:Golgi organization"/>
    <property type="evidence" value="ECO:0007669"/>
    <property type="project" value="TreeGrafter"/>
</dbReference>
<evidence type="ECO:0000313" key="10">
    <source>
        <dbReference type="EMBL" id="GJQ11539.1"/>
    </source>
</evidence>
<keyword evidence="4" id="KW-0813">Transport</keyword>
<dbReference type="AlphaFoldDB" id="A0A9C7PWI8"/>
<comment type="caution">
    <text evidence="10">The sequence shown here is derived from an EMBL/GenBank/DDBJ whole genome shotgun (WGS) entry which is preliminary data.</text>
</comment>
<comment type="similarity">
    <text evidence="2">Belongs to the COG7 family.</text>
</comment>
<protein>
    <recommendedName>
        <fullName evidence="3">Conserved oligomeric Golgi complex subunit 7</fullName>
    </recommendedName>
    <alternativeName>
        <fullName evidence="8">Component of oligomeric Golgi complex 7</fullName>
    </alternativeName>
</protein>
<evidence type="ECO:0000256" key="2">
    <source>
        <dbReference type="ARBA" id="ARBA00005831"/>
    </source>
</evidence>
<keyword evidence="7" id="KW-0472">Membrane</keyword>
<organism evidence="10 11">
    <name type="scientific">Galdieria partita</name>
    <dbReference type="NCBI Taxonomy" id="83374"/>
    <lineage>
        <taxon>Eukaryota</taxon>
        <taxon>Rhodophyta</taxon>
        <taxon>Bangiophyceae</taxon>
        <taxon>Galdieriales</taxon>
        <taxon>Galdieriaceae</taxon>
        <taxon>Galdieria</taxon>
    </lineage>
</organism>
<name>A0A9C7PWI8_9RHOD</name>
<evidence type="ECO:0000256" key="1">
    <source>
        <dbReference type="ARBA" id="ARBA00004395"/>
    </source>
</evidence>
<dbReference type="PANTHER" id="PTHR21443:SF0">
    <property type="entry name" value="CONSERVED OLIGOMERIC GOLGI COMPLEX SUBUNIT 7"/>
    <property type="match status" value="1"/>
</dbReference>
<evidence type="ECO:0000256" key="6">
    <source>
        <dbReference type="ARBA" id="ARBA00023034"/>
    </source>
</evidence>
<dbReference type="EMBL" id="BQMJ01000025">
    <property type="protein sequence ID" value="GJQ11539.1"/>
    <property type="molecule type" value="Genomic_DNA"/>
</dbReference>
<evidence type="ECO:0000256" key="3">
    <source>
        <dbReference type="ARBA" id="ARBA00020984"/>
    </source>
</evidence>
<dbReference type="GO" id="GO:0006886">
    <property type="term" value="P:intracellular protein transport"/>
    <property type="evidence" value="ECO:0007669"/>
    <property type="project" value="InterPro"/>
</dbReference>
<evidence type="ECO:0000256" key="7">
    <source>
        <dbReference type="ARBA" id="ARBA00023136"/>
    </source>
</evidence>
<keyword evidence="11" id="KW-1185">Reference proteome</keyword>